<gene>
    <name evidence="6" type="primary">dabA</name>
    <name evidence="7" type="ORF">B0F87_101575</name>
</gene>
<dbReference type="PANTHER" id="PTHR38344:SF1">
    <property type="entry name" value="INORGANIC CARBON TRANSPORTER SUBUNIT DABA-RELATED"/>
    <property type="match status" value="1"/>
</dbReference>
<proteinExistence type="inferred from homology"/>
<evidence type="ECO:0000256" key="4">
    <source>
        <dbReference type="ARBA" id="ARBA00022833"/>
    </source>
</evidence>
<organism evidence="7 8">
    <name type="scientific">Methylobacter tundripaludum</name>
    <dbReference type="NCBI Taxonomy" id="173365"/>
    <lineage>
        <taxon>Bacteria</taxon>
        <taxon>Pseudomonadati</taxon>
        <taxon>Pseudomonadota</taxon>
        <taxon>Gammaproteobacteria</taxon>
        <taxon>Methylococcales</taxon>
        <taxon>Methylococcaceae</taxon>
        <taxon>Methylobacter</taxon>
    </lineage>
</organism>
<comment type="cofactor">
    <cofactor evidence="6">
        <name>Zn(2+)</name>
        <dbReference type="ChEBI" id="CHEBI:29105"/>
    </cofactor>
</comment>
<name>A0A2S6HLG5_9GAMM</name>
<evidence type="ECO:0000313" key="7">
    <source>
        <dbReference type="EMBL" id="PPK78193.1"/>
    </source>
</evidence>
<comment type="caution">
    <text evidence="7">The sequence shown here is derived from an EMBL/GenBank/DDBJ whole genome shotgun (WGS) entry which is preliminary data.</text>
</comment>
<evidence type="ECO:0000256" key="5">
    <source>
        <dbReference type="ARBA" id="ARBA00023136"/>
    </source>
</evidence>
<dbReference type="PANTHER" id="PTHR38344">
    <property type="entry name" value="UPF0753 PROTEIN AQ_863"/>
    <property type="match status" value="1"/>
</dbReference>
<dbReference type="RefSeq" id="WP_104427539.1">
    <property type="nucleotide sequence ID" value="NZ_PTIZ01000001.1"/>
</dbReference>
<keyword evidence="2 6" id="KW-1003">Cell membrane</keyword>
<dbReference type="GO" id="GO:0005886">
    <property type="term" value="C:plasma membrane"/>
    <property type="evidence" value="ECO:0007669"/>
    <property type="project" value="UniProtKB-SubCell"/>
</dbReference>
<dbReference type="GO" id="GO:0008270">
    <property type="term" value="F:zinc ion binding"/>
    <property type="evidence" value="ECO:0007669"/>
    <property type="project" value="UniProtKB-UniRule"/>
</dbReference>
<dbReference type="EMBL" id="PTIZ01000001">
    <property type="protein sequence ID" value="PPK78193.1"/>
    <property type="molecule type" value="Genomic_DNA"/>
</dbReference>
<evidence type="ECO:0000256" key="3">
    <source>
        <dbReference type="ARBA" id="ARBA00022723"/>
    </source>
</evidence>
<feature type="binding site" evidence="6">
    <location>
        <position position="568"/>
    </location>
    <ligand>
        <name>Zn(2+)</name>
        <dbReference type="ChEBI" id="CHEBI:29105"/>
    </ligand>
</feature>
<keyword evidence="5 6" id="KW-0472">Membrane</keyword>
<comment type="subunit">
    <text evidence="6">Forms a complex with DabB.</text>
</comment>
<keyword evidence="1 6" id="KW-0813">Transport</keyword>
<keyword evidence="4 6" id="KW-0862">Zinc</keyword>
<evidence type="ECO:0000256" key="6">
    <source>
        <dbReference type="HAMAP-Rule" id="MF_01871"/>
    </source>
</evidence>
<feature type="binding site" evidence="6">
    <location>
        <position position="757"/>
    </location>
    <ligand>
        <name>Zn(2+)</name>
        <dbReference type="ChEBI" id="CHEBI:29105"/>
    </ligand>
</feature>
<dbReference type="InterPro" id="IPR018752">
    <property type="entry name" value="DabA"/>
</dbReference>
<evidence type="ECO:0000256" key="2">
    <source>
        <dbReference type="ARBA" id="ARBA00022475"/>
    </source>
</evidence>
<protein>
    <recommendedName>
        <fullName evidence="6">Probable inorganic carbon transporter subunit DabA</fullName>
    </recommendedName>
</protein>
<dbReference type="HAMAP" id="MF_01871">
    <property type="entry name" value="DabA"/>
    <property type="match status" value="1"/>
</dbReference>
<feature type="binding site" evidence="6">
    <location>
        <position position="570"/>
    </location>
    <ligand>
        <name>Zn(2+)</name>
        <dbReference type="ChEBI" id="CHEBI:29105"/>
    </ligand>
</feature>
<dbReference type="Pfam" id="PF10070">
    <property type="entry name" value="DabA"/>
    <property type="match status" value="1"/>
</dbReference>
<comment type="function">
    <text evidence="6">Part of an energy-coupled inorganic carbon pump.</text>
</comment>
<keyword evidence="3 6" id="KW-0479">Metal-binding</keyword>
<comment type="similarity">
    <text evidence="6">Belongs to the inorganic carbon transporter (TC 9.A.2) DabA family.</text>
</comment>
<dbReference type="AlphaFoldDB" id="A0A2S6HLG5"/>
<sequence>MQDSPLKLREQITTALNHLDHVLPGQAPILDFVHHNTLHGFQHLPFDEALAEFEALTGICCYLPDARNRDFYRQGRIDDSDLSAAFAQYPNLQTEQIVCALKDKAITRQAIYRIALLFDLQAVSVSQLNWQIEELAALDAVQADVPERIRQRLLADDSHAIRHLWESILIKLGLEQAALHPENMLDLSLEQAENWLAQVQQNINVGATSIATEVAPATHQQMRQQAAAALDELLAQVGGNISLRGFILALSGIDILDAIRSQLIRFCASGLDEGVAAWQLPERSRLGLYAAWRATAQYDANPFLHELRDWQQIIAELPEDAVDTIILQLSHLEIPQAHWDGYLRRLALEIPGWSGLINWRQHHLNYQTSNDAAPTLADYLAIRLTLDRLWLNQVCRDTWKIEAKLSSIRSYFTKNLSEFMVRSRLYQGDLPEYLTHRAESLTLHAGSERYDRTDWQQLADLIWTWQCCPMSDKQPVVAHVPYNSGWRLFRLCQHLGINAAGLQQLETKDLQAMLAVLDEFTPTERSKVWLTAYEHHYRENFFQAVRANHHRGRWAGRGQRPDSQIIFCMDDREEGFRRHLEELNPAVETLGAAGFFGVAMNYKGLDDSKITPLCPVVVTPAHEVREVPRPGNESALLKHNRGLKLSRWFARQVHQGLRRNLLLSHPVIDALAPITFAGLLAKALFPKPQQRLVSGIARRVSPELKTQLLFTSTDEASTPERPKLGFNDSEQADRVAGFLRNTGLTYGFSELVVLMGHGSISQNNPHLAAYDCGACSGRHGGPNARVFAAMANRPEIRKLLAERGITIPSDTWFLGAEHNTCNEQISWYDLDQLPAERLAGLKKLQQELRHAQQMSAHERCRRLASAPRNPTPEQALVHIEERAVDFSQARPELGHATNASAVVGRRSLTQGAFFDRRVFLISYDPTQDPDGKVLEGILLAVAPVGAGINLEYYFSTVNNERFGCGSKVPHNVTGFFGVMEGASSDLRTGLPQQMVEIHEPMRLQMMVEAKTAVLEQIYHRQASIRELVAGGWVHLSAKDPDSAEIFSFQPGTGFVLWQAEAKDLPVRDNSPDCYRDQTLPVAPVLIKQPLRQAQDRPEQFGVA</sequence>
<comment type="subcellular location">
    <subcellularLocation>
        <location evidence="6">Cell membrane</location>
        <topology evidence="6">Peripheral membrane protein</topology>
    </subcellularLocation>
</comment>
<feature type="binding site" evidence="6">
    <location>
        <position position="772"/>
    </location>
    <ligand>
        <name>Zn(2+)</name>
        <dbReference type="ChEBI" id="CHEBI:29105"/>
    </ligand>
</feature>
<evidence type="ECO:0000313" key="8">
    <source>
        <dbReference type="Proteomes" id="UP000240010"/>
    </source>
</evidence>
<accession>A0A2S6HLG5</accession>
<evidence type="ECO:0000256" key="1">
    <source>
        <dbReference type="ARBA" id="ARBA00022448"/>
    </source>
</evidence>
<dbReference type="Proteomes" id="UP000240010">
    <property type="component" value="Unassembled WGS sequence"/>
</dbReference>
<reference evidence="7 8" key="1">
    <citation type="submission" date="2018-02" db="EMBL/GenBank/DDBJ databases">
        <title>Subsurface microbial communities from deep shales in Ohio and West Virginia, USA.</title>
        <authorList>
            <person name="Wrighton K."/>
        </authorList>
    </citation>
    <scope>NUCLEOTIDE SEQUENCE [LARGE SCALE GENOMIC DNA]</scope>
    <source>
        <strain evidence="7 8">OWC-DMM</strain>
    </source>
</reference>